<evidence type="ECO:0000313" key="1">
    <source>
        <dbReference type="EMBL" id="MBB5714597.1"/>
    </source>
</evidence>
<keyword evidence="2" id="KW-1185">Reference proteome</keyword>
<organism evidence="1 2">
    <name type="scientific">Sphingomonas aerophila</name>
    <dbReference type="NCBI Taxonomy" id="1344948"/>
    <lineage>
        <taxon>Bacteria</taxon>
        <taxon>Pseudomonadati</taxon>
        <taxon>Pseudomonadota</taxon>
        <taxon>Alphaproteobacteria</taxon>
        <taxon>Sphingomonadales</taxon>
        <taxon>Sphingomonadaceae</taxon>
        <taxon>Sphingomonas</taxon>
    </lineage>
</organism>
<dbReference type="EMBL" id="JACIJK010000004">
    <property type="protein sequence ID" value="MBB5714597.1"/>
    <property type="molecule type" value="Genomic_DNA"/>
</dbReference>
<sequence length="38" mass="3913">MPSLAADRVSIAGVGQAVRDYGRYGAPPNRQTTPALVG</sequence>
<reference evidence="1 2" key="1">
    <citation type="submission" date="2020-08" db="EMBL/GenBank/DDBJ databases">
        <title>Genomic Encyclopedia of Type Strains, Phase IV (KMG-IV): sequencing the most valuable type-strain genomes for metagenomic binning, comparative biology and taxonomic classification.</title>
        <authorList>
            <person name="Goeker M."/>
        </authorList>
    </citation>
    <scope>NUCLEOTIDE SEQUENCE [LARGE SCALE GENOMIC DNA]</scope>
    <source>
        <strain evidence="1 2">DSM 100044</strain>
    </source>
</reference>
<comment type="caution">
    <text evidence="1">The sequence shown here is derived from an EMBL/GenBank/DDBJ whole genome shotgun (WGS) entry which is preliminary data.</text>
</comment>
<dbReference type="Proteomes" id="UP000546200">
    <property type="component" value="Unassembled WGS sequence"/>
</dbReference>
<gene>
    <name evidence="1" type="ORF">FHS94_001433</name>
</gene>
<protein>
    <submittedName>
        <fullName evidence="1">Uncharacterized protein</fullName>
    </submittedName>
</protein>
<accession>A0A7W9BCC2</accession>
<evidence type="ECO:0000313" key="2">
    <source>
        <dbReference type="Proteomes" id="UP000546200"/>
    </source>
</evidence>
<dbReference type="AlphaFoldDB" id="A0A7W9BCC2"/>
<name>A0A7W9BCC2_9SPHN</name>
<proteinExistence type="predicted"/>